<reference evidence="1" key="1">
    <citation type="submission" date="2014-11" db="EMBL/GenBank/DDBJ databases">
        <authorList>
            <person name="Amaro Gonzalez C."/>
        </authorList>
    </citation>
    <scope>NUCLEOTIDE SEQUENCE</scope>
</reference>
<accession>A0A0E9RYP2</accession>
<dbReference type="EMBL" id="GBXM01075209">
    <property type="protein sequence ID" value="JAH33368.1"/>
    <property type="molecule type" value="Transcribed_RNA"/>
</dbReference>
<name>A0A0E9RYP2_ANGAN</name>
<proteinExistence type="predicted"/>
<organism evidence="1">
    <name type="scientific">Anguilla anguilla</name>
    <name type="common">European freshwater eel</name>
    <name type="synonym">Muraena anguilla</name>
    <dbReference type="NCBI Taxonomy" id="7936"/>
    <lineage>
        <taxon>Eukaryota</taxon>
        <taxon>Metazoa</taxon>
        <taxon>Chordata</taxon>
        <taxon>Craniata</taxon>
        <taxon>Vertebrata</taxon>
        <taxon>Euteleostomi</taxon>
        <taxon>Actinopterygii</taxon>
        <taxon>Neopterygii</taxon>
        <taxon>Teleostei</taxon>
        <taxon>Anguilliformes</taxon>
        <taxon>Anguillidae</taxon>
        <taxon>Anguilla</taxon>
    </lineage>
</organism>
<protein>
    <submittedName>
        <fullName evidence="1">Uncharacterized protein</fullName>
    </submittedName>
</protein>
<sequence>MRRVNSVFVLVLCLSLLQIPISKNIA</sequence>
<evidence type="ECO:0000313" key="1">
    <source>
        <dbReference type="EMBL" id="JAH33368.1"/>
    </source>
</evidence>
<dbReference type="AlphaFoldDB" id="A0A0E9RYP2"/>
<reference evidence="1" key="2">
    <citation type="journal article" date="2015" name="Fish Shellfish Immunol.">
        <title>Early steps in the European eel (Anguilla anguilla)-Vibrio vulnificus interaction in the gills: Role of the RtxA13 toxin.</title>
        <authorList>
            <person name="Callol A."/>
            <person name="Pajuelo D."/>
            <person name="Ebbesson L."/>
            <person name="Teles M."/>
            <person name="MacKenzie S."/>
            <person name="Amaro C."/>
        </authorList>
    </citation>
    <scope>NUCLEOTIDE SEQUENCE</scope>
</reference>